<accession>A0A426Z6F3</accession>
<evidence type="ECO:0000256" key="1">
    <source>
        <dbReference type="SAM" id="MobiDB-lite"/>
    </source>
</evidence>
<dbReference type="AlphaFoldDB" id="A0A426Z6F3"/>
<feature type="compositionally biased region" description="Basic and acidic residues" evidence="1">
    <location>
        <begin position="115"/>
        <end position="127"/>
    </location>
</feature>
<sequence length="180" mass="19878">MNEAADEIDAGEERVHAEAAGEDGEDPTERPAAAAKTVGLRRRRRRLEVRVRRLLHEAVPDPDLPGPAGAGGCRGRGSAGRRRRVDEVPEAGVHRALPRARAALEFTAAAVGVTDVERPRLEPRDGGVRGGGGPRPLMVDDEITDRRRFRGRVGRGGFPRHREERESRKKLRKNKERIDT</sequence>
<organism evidence="2 3">
    <name type="scientific">Ensete ventricosum</name>
    <name type="common">Abyssinian banana</name>
    <name type="synonym">Musa ensete</name>
    <dbReference type="NCBI Taxonomy" id="4639"/>
    <lineage>
        <taxon>Eukaryota</taxon>
        <taxon>Viridiplantae</taxon>
        <taxon>Streptophyta</taxon>
        <taxon>Embryophyta</taxon>
        <taxon>Tracheophyta</taxon>
        <taxon>Spermatophyta</taxon>
        <taxon>Magnoliopsida</taxon>
        <taxon>Liliopsida</taxon>
        <taxon>Zingiberales</taxon>
        <taxon>Musaceae</taxon>
        <taxon>Ensete</taxon>
    </lineage>
</organism>
<feature type="compositionally biased region" description="Basic residues" evidence="1">
    <location>
        <begin position="168"/>
        <end position="180"/>
    </location>
</feature>
<comment type="caution">
    <text evidence="2">The sequence shown here is derived from an EMBL/GenBank/DDBJ whole genome shotgun (WGS) entry which is preliminary data.</text>
</comment>
<feature type="region of interest" description="Disordered" evidence="1">
    <location>
        <begin position="1"/>
        <end position="39"/>
    </location>
</feature>
<feature type="compositionally biased region" description="Gly residues" evidence="1">
    <location>
        <begin position="68"/>
        <end position="78"/>
    </location>
</feature>
<name>A0A426Z6F3_ENSVE</name>
<protein>
    <submittedName>
        <fullName evidence="2">Uncharacterized protein</fullName>
    </submittedName>
</protein>
<feature type="compositionally biased region" description="Acidic residues" evidence="1">
    <location>
        <begin position="1"/>
        <end position="10"/>
    </location>
</feature>
<feature type="region of interest" description="Disordered" evidence="1">
    <location>
        <begin position="58"/>
        <end position="92"/>
    </location>
</feature>
<dbReference type="Proteomes" id="UP000287651">
    <property type="component" value="Unassembled WGS sequence"/>
</dbReference>
<reference evidence="2 3" key="1">
    <citation type="journal article" date="2014" name="Agronomy (Basel)">
        <title>A Draft Genome Sequence for Ensete ventricosum, the Drought-Tolerant Tree Against Hunger.</title>
        <authorList>
            <person name="Harrison J."/>
            <person name="Moore K.A."/>
            <person name="Paszkiewicz K."/>
            <person name="Jones T."/>
            <person name="Grant M."/>
            <person name="Ambacheew D."/>
            <person name="Muzemil S."/>
            <person name="Studholme D.J."/>
        </authorList>
    </citation>
    <scope>NUCLEOTIDE SEQUENCE [LARGE SCALE GENOMIC DNA]</scope>
</reference>
<evidence type="ECO:0000313" key="2">
    <source>
        <dbReference type="EMBL" id="RRT59503.1"/>
    </source>
</evidence>
<feature type="region of interest" description="Disordered" evidence="1">
    <location>
        <begin position="109"/>
        <end position="180"/>
    </location>
</feature>
<proteinExistence type="predicted"/>
<evidence type="ECO:0000313" key="3">
    <source>
        <dbReference type="Proteomes" id="UP000287651"/>
    </source>
</evidence>
<dbReference type="EMBL" id="AMZH03008180">
    <property type="protein sequence ID" value="RRT59503.1"/>
    <property type="molecule type" value="Genomic_DNA"/>
</dbReference>
<gene>
    <name evidence="2" type="ORF">B296_00028017</name>
</gene>